<accession>A0A226E5V9</accession>
<dbReference type="EMBL" id="LNIX01000007">
    <property type="protein sequence ID" value="OXA51946.1"/>
    <property type="molecule type" value="Genomic_DNA"/>
</dbReference>
<evidence type="ECO:0000256" key="1">
    <source>
        <dbReference type="SAM" id="MobiDB-lite"/>
    </source>
</evidence>
<name>A0A226E5V9_FOLCA</name>
<keyword evidence="3" id="KW-1185">Reference proteome</keyword>
<evidence type="ECO:0000313" key="2">
    <source>
        <dbReference type="EMBL" id="OXA51946.1"/>
    </source>
</evidence>
<feature type="compositionally biased region" description="Low complexity" evidence="1">
    <location>
        <begin position="625"/>
        <end position="642"/>
    </location>
</feature>
<organism evidence="2 3">
    <name type="scientific">Folsomia candida</name>
    <name type="common">Springtail</name>
    <dbReference type="NCBI Taxonomy" id="158441"/>
    <lineage>
        <taxon>Eukaryota</taxon>
        <taxon>Metazoa</taxon>
        <taxon>Ecdysozoa</taxon>
        <taxon>Arthropoda</taxon>
        <taxon>Hexapoda</taxon>
        <taxon>Collembola</taxon>
        <taxon>Entomobryomorpha</taxon>
        <taxon>Isotomoidea</taxon>
        <taxon>Isotomidae</taxon>
        <taxon>Proisotominae</taxon>
        <taxon>Folsomia</taxon>
    </lineage>
</organism>
<sequence>MENDTMPRLQEDAPQRTLHDPLATTITRSKPRPPPVPQKPKRTLIQIHAVSSPISGCALSLTEDNNTRNNLRSRSSSSHPPHSPRQEEVRPLDENRALLAPPKEMGPSGLNLKSGDLEITLDPAAAGKVINEFGDCGQNLGKAGQKCAPFTIGLTTDLEAGVAMPTEAINQSETVPGSLPGPISSCPFHQFHWDNDNLSTFLALGHKFTEAEGSLDLTSLPEKVDATIQWLVQNVRGDGAKNFSSAFLEKLIRMLITSHDDGVKLCFREHHHAILHDLMESFCEEKSCSLVNRYYCLFYNLISHEIVSLVEIAKANMFSRIQQDFILASRNECRCGGRSLTSCSTSSGSGDHCDAPKLKSEHAAFTPTVRMGLASFLLIPLYTELACTPENSGILCPLVEKQFATILISLICDFESKHVFHDAPDIDQDVTLVNSKSILAHLLVSQNLCFGPEKNPILEAITHFKWDKSQLKMKLMTLFIQELHVYQKGDKGGIQAALRVDFQVPLGIQLMGVNGPLKLFSDILSLQDEDVVDVVFFNGHDLQHISTLVRAIQEIMGSDETTDEQLTLNIRRLRALVEQKLDQISIQERITFVSPSVLEVGVDFITQSMADINLTLANARYSELTTNSPTTTSTSSTKSATSRPEGVKMSILSRSKVMLWPLDRLLKWIGCSKRMASSTVSPASVRDVKYLEDTN</sequence>
<evidence type="ECO:0000313" key="3">
    <source>
        <dbReference type="Proteomes" id="UP000198287"/>
    </source>
</evidence>
<protein>
    <submittedName>
        <fullName evidence="2">Uncharacterized protein</fullName>
    </submittedName>
</protein>
<dbReference type="Proteomes" id="UP000198287">
    <property type="component" value="Unassembled WGS sequence"/>
</dbReference>
<proteinExistence type="predicted"/>
<reference evidence="2 3" key="1">
    <citation type="submission" date="2015-12" db="EMBL/GenBank/DDBJ databases">
        <title>The genome of Folsomia candida.</title>
        <authorList>
            <person name="Faddeeva A."/>
            <person name="Derks M.F."/>
            <person name="Anvar Y."/>
            <person name="Smit S."/>
            <person name="Van Straalen N."/>
            <person name="Roelofs D."/>
        </authorList>
    </citation>
    <scope>NUCLEOTIDE SEQUENCE [LARGE SCALE GENOMIC DNA]</scope>
    <source>
        <strain evidence="2 3">VU population</strain>
        <tissue evidence="2">Whole body</tissue>
    </source>
</reference>
<feature type="region of interest" description="Disordered" evidence="1">
    <location>
        <begin position="1"/>
        <end position="42"/>
    </location>
</feature>
<feature type="region of interest" description="Disordered" evidence="1">
    <location>
        <begin position="58"/>
        <end position="92"/>
    </location>
</feature>
<feature type="compositionally biased region" description="Basic and acidic residues" evidence="1">
    <location>
        <begin position="9"/>
        <end position="19"/>
    </location>
</feature>
<dbReference type="AlphaFoldDB" id="A0A226E5V9"/>
<feature type="region of interest" description="Disordered" evidence="1">
    <location>
        <begin position="625"/>
        <end position="647"/>
    </location>
</feature>
<comment type="caution">
    <text evidence="2">The sequence shown here is derived from an EMBL/GenBank/DDBJ whole genome shotgun (WGS) entry which is preliminary data.</text>
</comment>
<gene>
    <name evidence="2" type="ORF">Fcan01_13654</name>
</gene>